<name>Q0W4U5_METAR</name>
<dbReference type="Proteomes" id="UP000000663">
    <property type="component" value="Chromosome"/>
</dbReference>
<dbReference type="Pfam" id="PF04015">
    <property type="entry name" value="DUF362"/>
    <property type="match status" value="1"/>
</dbReference>
<dbReference type="EMBL" id="AM114193">
    <property type="protein sequence ID" value="CAJ36598.1"/>
    <property type="molecule type" value="Genomic_DNA"/>
</dbReference>
<sequence length="385" mass="41601">MTIVSIVKNADPARALKDAVELIGGLDVKGTVLVKPNLSCARPSGSGLVTNVEVVKAVVEMVAARGARPIVGDLPILGWDADAVFDTTGIREIEKAGGEFIDWRNNHVEIQLQEAGVLKKVRIARPAIEADYIINVPVLKHHFFTHISGAMKNLFGVVEPDFRPLVHVLGLDEPLVDLYEFLRPKVALNVLDATCIAQSVRPSGPYYGPTAARSVTKLNMIAVSRDAVALDATAARMIRVDPEAVEMVRLAAGRGLGTMNPQTIGNARGATLRIKRSPLGRILPYAQDAWSSERLNRISHPLVRRMYGDDVVTLEDARHEMDRADPANIVVAGACKRCGLCTSACPVKNITLSGSRPILGNKCIKCFICVEICPDGALAIERKSQ</sequence>
<dbReference type="InterPro" id="IPR017896">
    <property type="entry name" value="4Fe4S_Fe-S-bd"/>
</dbReference>
<organism evidence="2 3">
    <name type="scientific">Methanocella arvoryzae (strain DSM 22066 / NBRC 105507 / MRE50)</name>
    <dbReference type="NCBI Taxonomy" id="351160"/>
    <lineage>
        <taxon>Archaea</taxon>
        <taxon>Methanobacteriati</taxon>
        <taxon>Methanobacteriota</taxon>
        <taxon>Stenosarchaea group</taxon>
        <taxon>Methanomicrobia</taxon>
        <taxon>Methanocellales</taxon>
        <taxon>Methanocellaceae</taxon>
        <taxon>Methanocella</taxon>
    </lineage>
</organism>
<reference evidence="2 3" key="1">
    <citation type="journal article" date="2006" name="Science">
        <title>Genome of rice cluster I archaea -- the key methane producers in the rice rhizosphere.</title>
        <authorList>
            <person name="Erkel C."/>
            <person name="Kube M."/>
            <person name="Reinhardt R."/>
            <person name="Liesack W."/>
        </authorList>
    </citation>
    <scope>NUCLEOTIDE SEQUENCE [LARGE SCALE GENOMIC DNA]</scope>
    <source>
        <strain evidence="3">DSM 22066 / NBRC 105507 / MRE50</strain>
    </source>
</reference>
<dbReference type="InterPro" id="IPR007160">
    <property type="entry name" value="DUF362"/>
</dbReference>
<evidence type="ECO:0000313" key="2">
    <source>
        <dbReference type="EMBL" id="CAJ36598.1"/>
    </source>
</evidence>
<dbReference type="PROSITE" id="PS51379">
    <property type="entry name" value="4FE4S_FER_2"/>
    <property type="match status" value="2"/>
</dbReference>
<dbReference type="OrthoDB" id="2837at2157"/>
<dbReference type="RefSeq" id="WP_012035949.1">
    <property type="nucleotide sequence ID" value="NC_009464.1"/>
</dbReference>
<dbReference type="AlphaFoldDB" id="Q0W4U5"/>
<feature type="domain" description="4Fe-4S ferredoxin-type" evidence="1">
    <location>
        <begin position="354"/>
        <end position="383"/>
    </location>
</feature>
<evidence type="ECO:0000259" key="1">
    <source>
        <dbReference type="PROSITE" id="PS51379"/>
    </source>
</evidence>
<keyword evidence="3" id="KW-1185">Reference proteome</keyword>
<dbReference type="STRING" id="351160.RCIX1310"/>
<gene>
    <name evidence="2" type="ORF">RCIX1310</name>
</gene>
<dbReference type="InterPro" id="IPR017900">
    <property type="entry name" value="4Fe4S_Fe_S_CS"/>
</dbReference>
<evidence type="ECO:0000313" key="3">
    <source>
        <dbReference type="Proteomes" id="UP000000663"/>
    </source>
</evidence>
<dbReference type="Gene3D" id="3.30.70.20">
    <property type="match status" value="1"/>
</dbReference>
<dbReference type="eggNOG" id="arCOG02447">
    <property type="taxonomic scope" value="Archaea"/>
</dbReference>
<dbReference type="KEGG" id="rci:RCIX1310"/>
<dbReference type="GO" id="GO:0016491">
    <property type="term" value="F:oxidoreductase activity"/>
    <property type="evidence" value="ECO:0007669"/>
    <property type="project" value="UniProtKB-ARBA"/>
</dbReference>
<proteinExistence type="predicted"/>
<dbReference type="SUPFAM" id="SSF54862">
    <property type="entry name" value="4Fe-4S ferredoxins"/>
    <property type="match status" value="1"/>
</dbReference>
<accession>Q0W4U5</accession>
<dbReference type="PROSITE" id="PS00198">
    <property type="entry name" value="4FE4S_FER_1"/>
    <property type="match status" value="2"/>
</dbReference>
<dbReference type="Pfam" id="PF13237">
    <property type="entry name" value="Fer4_10"/>
    <property type="match status" value="1"/>
</dbReference>
<protein>
    <submittedName>
        <fullName evidence="2">4Fe-4S ferredoxin-domain protein</fullName>
    </submittedName>
</protein>
<dbReference type="GeneID" id="5145485"/>
<feature type="domain" description="4Fe-4S ferredoxin-type" evidence="1">
    <location>
        <begin position="326"/>
        <end position="353"/>
    </location>
</feature>